<dbReference type="EMBL" id="CP014862">
    <property type="protein sequence ID" value="ASJ02350.1"/>
    <property type="molecule type" value="Genomic_DNA"/>
</dbReference>
<dbReference type="PRINTS" id="PR01438">
    <property type="entry name" value="UNVRSLSTRESS"/>
</dbReference>
<dbReference type="CDD" id="cd00293">
    <property type="entry name" value="USP-like"/>
    <property type="match status" value="1"/>
</dbReference>
<dbReference type="InterPro" id="IPR006016">
    <property type="entry name" value="UspA"/>
</dbReference>
<feature type="domain" description="UspA" evidence="3">
    <location>
        <begin position="1"/>
        <end position="152"/>
    </location>
</feature>
<keyword evidence="5" id="KW-1185">Reference proteome</keyword>
<feature type="coiled-coil region" evidence="2">
    <location>
        <begin position="48"/>
        <end position="94"/>
    </location>
</feature>
<dbReference type="RefSeq" id="WP_088857612.1">
    <property type="nucleotide sequence ID" value="NZ_CP014862.1"/>
</dbReference>
<gene>
    <name evidence="4" type="ORF">A3L09_03325</name>
</gene>
<dbReference type="InterPro" id="IPR014729">
    <property type="entry name" value="Rossmann-like_a/b/a_fold"/>
</dbReference>
<dbReference type="Pfam" id="PF00582">
    <property type="entry name" value="Usp"/>
    <property type="match status" value="1"/>
</dbReference>
<dbReference type="Proteomes" id="UP000250179">
    <property type="component" value="Chromosome"/>
</dbReference>
<evidence type="ECO:0000256" key="2">
    <source>
        <dbReference type="SAM" id="Coils"/>
    </source>
</evidence>
<organism evidence="4 5">
    <name type="scientific">Thermococcus profundus</name>
    <dbReference type="NCBI Taxonomy" id="49899"/>
    <lineage>
        <taxon>Archaea</taxon>
        <taxon>Methanobacteriati</taxon>
        <taxon>Methanobacteriota</taxon>
        <taxon>Thermococci</taxon>
        <taxon>Thermococcales</taxon>
        <taxon>Thermococcaceae</taxon>
        <taxon>Thermococcus</taxon>
    </lineage>
</organism>
<dbReference type="Gene3D" id="3.40.50.620">
    <property type="entry name" value="HUPs"/>
    <property type="match status" value="1"/>
</dbReference>
<dbReference type="KEGG" id="tprf:A3L09_03325"/>
<evidence type="ECO:0000256" key="1">
    <source>
        <dbReference type="ARBA" id="ARBA00008791"/>
    </source>
</evidence>
<dbReference type="PANTHER" id="PTHR46268:SF26">
    <property type="entry name" value="UNIVERSAL STRESS PROTEIN MJ0577"/>
    <property type="match status" value="1"/>
</dbReference>
<dbReference type="GeneID" id="33319410"/>
<name>A0A2Z2M7H5_THEPR</name>
<dbReference type="InterPro" id="IPR006015">
    <property type="entry name" value="Universal_stress_UspA"/>
</dbReference>
<evidence type="ECO:0000259" key="3">
    <source>
        <dbReference type="Pfam" id="PF00582"/>
    </source>
</evidence>
<comment type="similarity">
    <text evidence="1">Belongs to the universal stress protein A family.</text>
</comment>
<dbReference type="AlphaFoldDB" id="A0A2Z2M7H5"/>
<reference evidence="4 5" key="1">
    <citation type="submission" date="2016-03" db="EMBL/GenBank/DDBJ databases">
        <title>Complete genome sequence of Thermococcus profundus strain DT5432.</title>
        <authorList>
            <person name="Oger P.M."/>
        </authorList>
    </citation>
    <scope>NUCLEOTIDE SEQUENCE [LARGE SCALE GENOMIC DNA]</scope>
    <source>
        <strain evidence="4 5">DT 5432</strain>
    </source>
</reference>
<keyword evidence="2" id="KW-0175">Coiled coil</keyword>
<proteinExistence type="inferred from homology"/>
<protein>
    <submittedName>
        <fullName evidence="4">Universal stress protein</fullName>
    </submittedName>
</protein>
<evidence type="ECO:0000313" key="4">
    <source>
        <dbReference type="EMBL" id="ASJ02350.1"/>
    </source>
</evidence>
<dbReference type="PANTHER" id="PTHR46268">
    <property type="entry name" value="STRESS RESPONSE PROTEIN NHAX"/>
    <property type="match status" value="1"/>
</dbReference>
<accession>A0A2Z2M7H5</accession>
<dbReference type="SUPFAM" id="SSF52402">
    <property type="entry name" value="Adenine nucleotide alpha hydrolases-like"/>
    <property type="match status" value="1"/>
</dbReference>
<sequence length="162" mass="18475">MFRKVLFPTDFSDGAEKAAKRFEKVNEVPVGEVILLHVIDEGTIEDLMNGYSLLYENEELELKDVEEKLREKVMEKLQAKVEDVKRVFKTEKVKPVVRFGVPWEEIVKVAEEEDVSLILLPTHGKLGFSKELLGSTAMRVVKKTFRPVLLLKPKCRCGGEGE</sequence>
<evidence type="ECO:0000313" key="5">
    <source>
        <dbReference type="Proteomes" id="UP000250179"/>
    </source>
</evidence>